<feature type="binding site" evidence="3">
    <location>
        <position position="170"/>
    </location>
    <ligand>
        <name>substrate</name>
    </ligand>
</feature>
<name>A0A317KYT5_9BACI</name>
<dbReference type="SUPFAM" id="SSF53756">
    <property type="entry name" value="UDP-Glycosyltransferase/glycogen phosphorylase"/>
    <property type="match status" value="1"/>
</dbReference>
<dbReference type="Pfam" id="PF04101">
    <property type="entry name" value="Glyco_tran_28_C"/>
    <property type="match status" value="1"/>
</dbReference>
<feature type="active site" description="Proton acceptor" evidence="2">
    <location>
        <position position="20"/>
    </location>
</feature>
<proteinExistence type="predicted"/>
<dbReference type="Gene3D" id="3.40.50.2000">
    <property type="entry name" value="Glycogen Phosphorylase B"/>
    <property type="match status" value="1"/>
</dbReference>
<feature type="domain" description="Glycosyl transferase family 28 C-terminal" evidence="4">
    <location>
        <begin position="193"/>
        <end position="336"/>
    </location>
</feature>
<dbReference type="Proteomes" id="UP000245624">
    <property type="component" value="Unassembled WGS sequence"/>
</dbReference>
<keyword evidence="1" id="KW-0472">Membrane</keyword>
<dbReference type="OrthoDB" id="9805604at2"/>
<keyword evidence="5" id="KW-0378">Hydrolase</keyword>
<sequence length="356" mass="41079">MDALNIFIRTDASREIGTGHVMRCLVLADMLQENQANVIFICHDFPGHLIKEIKRHGFEVMVLSGSVDNNHFEWMLSEWKKDVKKTKEILSVYPSVDWLIIDHYAIDQKWEKAIRPKVKKIMVIDDLADRKHDCDLLLDQNELPNKESRYDRLIPENATTLLGINFVLLRKEFQQIHRRRVKSSNLKRILVSFGGSDPTNETMKVLKAIDQLPKTKLFVDVVIGSSNPFQQQLRDYCVARSDRELHIQIDYLVDLMVKADLAIGAGGTTTWERCYLHLPTITIETATNQTEILEHVANLGAIYHLGKSEEVTEEMIGSTLEQIMYHPILLKRMSDACQKLIKDYDQESLIKHIMEV</sequence>
<organism evidence="5 6">
    <name type="scientific">Gracilibacillus dipsosauri</name>
    <dbReference type="NCBI Taxonomy" id="178340"/>
    <lineage>
        <taxon>Bacteria</taxon>
        <taxon>Bacillati</taxon>
        <taxon>Bacillota</taxon>
        <taxon>Bacilli</taxon>
        <taxon>Bacillales</taxon>
        <taxon>Bacillaceae</taxon>
        <taxon>Gracilibacillus</taxon>
    </lineage>
</organism>
<dbReference type="InterPro" id="IPR020023">
    <property type="entry name" value="PseG"/>
</dbReference>
<dbReference type="EMBL" id="QGTD01000008">
    <property type="protein sequence ID" value="PWU68244.1"/>
    <property type="molecule type" value="Genomic_DNA"/>
</dbReference>
<protein>
    <submittedName>
        <fullName evidence="5">UDP-2,4-diacetamido-2,4, 6-trideoxy-beta-L-altropyranose hydrolase</fullName>
    </submittedName>
</protein>
<dbReference type="PANTHER" id="PTHR21015">
    <property type="entry name" value="UDP-N-ACETYLGLUCOSAMINE--N-ACETYLMURAMYL-(PENTAPEPTIDE) PYROPHOSPHORYL-UNDECAPRENOL N-ACETYLGLUCOSAMINE TRANSFERASE 1"/>
    <property type="match status" value="1"/>
</dbReference>
<dbReference type="GO" id="GO:0016758">
    <property type="term" value="F:hexosyltransferase activity"/>
    <property type="evidence" value="ECO:0007669"/>
    <property type="project" value="InterPro"/>
</dbReference>
<evidence type="ECO:0000313" key="5">
    <source>
        <dbReference type="EMBL" id="PWU68244.1"/>
    </source>
</evidence>
<evidence type="ECO:0000256" key="2">
    <source>
        <dbReference type="PIRSR" id="PIRSR620023-1"/>
    </source>
</evidence>
<dbReference type="PANTHER" id="PTHR21015:SF22">
    <property type="entry name" value="GLYCOSYLTRANSFERASE"/>
    <property type="match status" value="1"/>
</dbReference>
<comment type="caution">
    <text evidence="5">The sequence shown here is derived from an EMBL/GenBank/DDBJ whole genome shotgun (WGS) entry which is preliminary data.</text>
</comment>
<reference evidence="5 6" key="1">
    <citation type="submission" date="2018-05" db="EMBL/GenBank/DDBJ databases">
        <title>Genomic analysis of Gracilibacillus dipsosauri DD1 reveals novel features of a salt-tolerant amylase.</title>
        <authorList>
            <person name="Deutch C.E."/>
            <person name="Yang S."/>
        </authorList>
    </citation>
    <scope>NUCLEOTIDE SEQUENCE [LARGE SCALE GENOMIC DNA]</scope>
    <source>
        <strain evidence="5 6">DD1</strain>
    </source>
</reference>
<keyword evidence="6" id="KW-1185">Reference proteome</keyword>
<evidence type="ECO:0000256" key="1">
    <source>
        <dbReference type="ARBA" id="ARBA00023136"/>
    </source>
</evidence>
<dbReference type="GO" id="GO:0016787">
    <property type="term" value="F:hydrolase activity"/>
    <property type="evidence" value="ECO:0007669"/>
    <property type="project" value="UniProtKB-KW"/>
</dbReference>
<accession>A0A317KYT5</accession>
<dbReference type="Gene3D" id="3.40.50.11190">
    <property type="match status" value="1"/>
</dbReference>
<dbReference type="InterPro" id="IPR007235">
    <property type="entry name" value="Glyco_trans_28_C"/>
</dbReference>
<dbReference type="NCBIfam" id="TIGR03590">
    <property type="entry name" value="PseG"/>
    <property type="match status" value="1"/>
</dbReference>
<evidence type="ECO:0000313" key="6">
    <source>
        <dbReference type="Proteomes" id="UP000245624"/>
    </source>
</evidence>
<gene>
    <name evidence="5" type="primary">pseG</name>
    <name evidence="5" type="ORF">DLJ74_07245</name>
</gene>
<dbReference type="AlphaFoldDB" id="A0A317KYT5"/>
<feature type="binding site" evidence="3">
    <location>
        <position position="272"/>
    </location>
    <ligand>
        <name>substrate</name>
    </ligand>
</feature>
<evidence type="ECO:0000256" key="3">
    <source>
        <dbReference type="PIRSR" id="PIRSR620023-2"/>
    </source>
</evidence>
<evidence type="ECO:0000259" key="4">
    <source>
        <dbReference type="Pfam" id="PF04101"/>
    </source>
</evidence>